<proteinExistence type="predicted"/>
<dbReference type="Proteomes" id="UP000235145">
    <property type="component" value="Unassembled WGS sequence"/>
</dbReference>
<accession>A0A9R1WM49</accession>
<sequence>MIDTQADWGLTTRLKLEVEAVEFFTRNVFFDIQSEILASIISFMSIILEEFEELKTFTIKDIDNHPKHHGQFEIPNVHTKEKKEEIQSVIQELEFAMEFCIDRLVNDFDKLILFRDEMNEKMKKVDNETKNTKSMKNS</sequence>
<gene>
    <name evidence="1" type="ORF">LSAT_V11C100041140</name>
</gene>
<dbReference type="AlphaFoldDB" id="A0A9R1WM49"/>
<name>A0A9R1WM49_LACSA</name>
<comment type="caution">
    <text evidence="1">The sequence shown here is derived from an EMBL/GenBank/DDBJ whole genome shotgun (WGS) entry which is preliminary data.</text>
</comment>
<evidence type="ECO:0000313" key="2">
    <source>
        <dbReference type="Proteomes" id="UP000235145"/>
    </source>
</evidence>
<keyword evidence="2" id="KW-1185">Reference proteome</keyword>
<protein>
    <submittedName>
        <fullName evidence="1">Uncharacterized protein</fullName>
    </submittedName>
</protein>
<reference evidence="1 2" key="1">
    <citation type="journal article" date="2017" name="Nat. Commun.">
        <title>Genome assembly with in vitro proximity ligation data and whole-genome triplication in lettuce.</title>
        <authorList>
            <person name="Reyes-Chin-Wo S."/>
            <person name="Wang Z."/>
            <person name="Yang X."/>
            <person name="Kozik A."/>
            <person name="Arikit S."/>
            <person name="Song C."/>
            <person name="Xia L."/>
            <person name="Froenicke L."/>
            <person name="Lavelle D.O."/>
            <person name="Truco M.J."/>
            <person name="Xia R."/>
            <person name="Zhu S."/>
            <person name="Xu C."/>
            <person name="Xu H."/>
            <person name="Xu X."/>
            <person name="Cox K."/>
            <person name="Korf I."/>
            <person name="Meyers B.C."/>
            <person name="Michelmore R.W."/>
        </authorList>
    </citation>
    <scope>NUCLEOTIDE SEQUENCE [LARGE SCALE GENOMIC DNA]</scope>
    <source>
        <strain evidence="2">cv. Salinas</strain>
        <tissue evidence="1">Seedlings</tissue>
    </source>
</reference>
<organism evidence="1 2">
    <name type="scientific">Lactuca sativa</name>
    <name type="common">Garden lettuce</name>
    <dbReference type="NCBI Taxonomy" id="4236"/>
    <lineage>
        <taxon>Eukaryota</taxon>
        <taxon>Viridiplantae</taxon>
        <taxon>Streptophyta</taxon>
        <taxon>Embryophyta</taxon>
        <taxon>Tracheophyta</taxon>
        <taxon>Spermatophyta</taxon>
        <taxon>Magnoliopsida</taxon>
        <taxon>eudicotyledons</taxon>
        <taxon>Gunneridae</taxon>
        <taxon>Pentapetalae</taxon>
        <taxon>asterids</taxon>
        <taxon>campanulids</taxon>
        <taxon>Asterales</taxon>
        <taxon>Asteraceae</taxon>
        <taxon>Cichorioideae</taxon>
        <taxon>Cichorieae</taxon>
        <taxon>Lactucinae</taxon>
        <taxon>Lactuca</taxon>
    </lineage>
</organism>
<dbReference type="EMBL" id="NBSK02000001">
    <property type="protein sequence ID" value="KAJ0226244.1"/>
    <property type="molecule type" value="Genomic_DNA"/>
</dbReference>
<evidence type="ECO:0000313" key="1">
    <source>
        <dbReference type="EMBL" id="KAJ0226244.1"/>
    </source>
</evidence>